<name>A0AAU8DNF4_9ACTN</name>
<dbReference type="RefSeq" id="WP_353648911.1">
    <property type="nucleotide sequence ID" value="NZ_CP159218.1"/>
</dbReference>
<accession>A0AAU8DNF4</accession>
<evidence type="ECO:0000256" key="1">
    <source>
        <dbReference type="ARBA" id="ARBA00022723"/>
    </source>
</evidence>
<evidence type="ECO:0000259" key="5">
    <source>
        <dbReference type="Pfam" id="PF00149"/>
    </source>
</evidence>
<keyword evidence="3" id="KW-0408">Iron</keyword>
<dbReference type="EMBL" id="CP159218">
    <property type="protein sequence ID" value="XCG63296.1"/>
    <property type="molecule type" value="Genomic_DNA"/>
</dbReference>
<dbReference type="InterPro" id="IPR050884">
    <property type="entry name" value="CNP_phosphodiesterase-III"/>
</dbReference>
<dbReference type="Pfam" id="PF00149">
    <property type="entry name" value="Metallophos"/>
    <property type="match status" value="1"/>
</dbReference>
<evidence type="ECO:0000256" key="2">
    <source>
        <dbReference type="ARBA" id="ARBA00022801"/>
    </source>
</evidence>
<evidence type="ECO:0000256" key="4">
    <source>
        <dbReference type="ARBA" id="ARBA00025742"/>
    </source>
</evidence>
<comment type="similarity">
    <text evidence="4">Belongs to the cyclic nucleotide phosphodiesterase class-III family.</text>
</comment>
<dbReference type="PANTHER" id="PTHR42988">
    <property type="entry name" value="PHOSPHOHYDROLASE"/>
    <property type="match status" value="1"/>
</dbReference>
<dbReference type="GO" id="GO:0016787">
    <property type="term" value="F:hydrolase activity"/>
    <property type="evidence" value="ECO:0007669"/>
    <property type="project" value="UniProtKB-KW"/>
</dbReference>
<dbReference type="InterPro" id="IPR004843">
    <property type="entry name" value="Calcineurin-like_PHP"/>
</dbReference>
<protein>
    <submittedName>
        <fullName evidence="6">Metallophosphoesterase</fullName>
    </submittedName>
</protein>
<dbReference type="AlphaFoldDB" id="A0AAU8DNF4"/>
<feature type="domain" description="Calcineurin-like phosphoesterase" evidence="5">
    <location>
        <begin position="8"/>
        <end position="198"/>
    </location>
</feature>
<sequence>MTPWTQPLRILHLSDTHLFGDDTLHHGIVDTTAALQRVLARADTLEDLDLVVVTGDLGEDGSVGSYRKLVALIEPFAARHGARAFYVMGNHDDRAAFEQIVGPRDGTDVVRGFGIVRLDSSVPGFGYGEVNPDKLDRLVESLMFSESDQGTVVLVHHPPIPALTHLLASLELQYPQLLLDICAAGGVRLVLCGHYHHPLTTLARGVTVSVGPAVAETCDITVRRGRHRSVVGSACALVEIPAVGQGDPRVTVINAPSDRDGEIVFEFDEAQVAAIAAQAGPPGANAA</sequence>
<gene>
    <name evidence="6" type="ORF">ABLG96_19170</name>
</gene>
<evidence type="ECO:0000256" key="3">
    <source>
        <dbReference type="ARBA" id="ARBA00023004"/>
    </source>
</evidence>
<dbReference type="PANTHER" id="PTHR42988:SF2">
    <property type="entry name" value="CYCLIC NUCLEOTIDE PHOSPHODIESTERASE CBUA0032-RELATED"/>
    <property type="match status" value="1"/>
</dbReference>
<organism evidence="6">
    <name type="scientific">Nakamurella sp. A5-74</name>
    <dbReference type="NCBI Taxonomy" id="3158264"/>
    <lineage>
        <taxon>Bacteria</taxon>
        <taxon>Bacillati</taxon>
        <taxon>Actinomycetota</taxon>
        <taxon>Actinomycetes</taxon>
        <taxon>Nakamurellales</taxon>
        <taxon>Nakamurellaceae</taxon>
        <taxon>Nakamurella</taxon>
    </lineage>
</organism>
<dbReference type="Gene3D" id="3.60.21.10">
    <property type="match status" value="1"/>
</dbReference>
<reference evidence="6" key="1">
    <citation type="submission" date="2024-05" db="EMBL/GenBank/DDBJ databases">
        <authorList>
            <person name="Cai S.Y."/>
            <person name="Jin L.M."/>
            <person name="Li H.R."/>
        </authorList>
    </citation>
    <scope>NUCLEOTIDE SEQUENCE</scope>
    <source>
        <strain evidence="6">A5-74</strain>
    </source>
</reference>
<dbReference type="GO" id="GO:0046872">
    <property type="term" value="F:metal ion binding"/>
    <property type="evidence" value="ECO:0007669"/>
    <property type="project" value="UniProtKB-KW"/>
</dbReference>
<dbReference type="InterPro" id="IPR029052">
    <property type="entry name" value="Metallo-depent_PP-like"/>
</dbReference>
<proteinExistence type="inferred from homology"/>
<keyword evidence="2" id="KW-0378">Hydrolase</keyword>
<keyword evidence="1" id="KW-0479">Metal-binding</keyword>
<dbReference type="SUPFAM" id="SSF56300">
    <property type="entry name" value="Metallo-dependent phosphatases"/>
    <property type="match status" value="1"/>
</dbReference>
<evidence type="ECO:0000313" key="6">
    <source>
        <dbReference type="EMBL" id="XCG63296.1"/>
    </source>
</evidence>